<dbReference type="RefSeq" id="WP_324715996.1">
    <property type="nucleotide sequence ID" value="NZ_CP141615.1"/>
</dbReference>
<evidence type="ECO:0000313" key="2">
    <source>
        <dbReference type="Proteomes" id="UP001332192"/>
    </source>
</evidence>
<dbReference type="Gene3D" id="3.30.2010.20">
    <property type="match status" value="1"/>
</dbReference>
<protein>
    <submittedName>
        <fullName evidence="1">Metallopeptidase family protein</fullName>
    </submittedName>
</protein>
<dbReference type="Pfam" id="PF06262">
    <property type="entry name" value="Zincin_1"/>
    <property type="match status" value="1"/>
</dbReference>
<organism evidence="1 2">
    <name type="scientific">Carboxydichorda subterranea</name>
    <dbReference type="NCBI Taxonomy" id="3109565"/>
    <lineage>
        <taxon>Bacteria</taxon>
        <taxon>Bacillati</taxon>
        <taxon>Bacillota</taxon>
        <taxon>Limnochordia</taxon>
        <taxon>Limnochordales</taxon>
        <taxon>Geochordaceae</taxon>
        <taxon>Carboxydichorda</taxon>
    </lineage>
</organism>
<evidence type="ECO:0000313" key="1">
    <source>
        <dbReference type="EMBL" id="WRP16724.1"/>
    </source>
</evidence>
<sequence>MYHGRWVVRKGRWFTTQAVSLRTFRAIVARVLDRFPDEVLEQLDAGVLVVEDRRRYPNDPPDVYVLGEYVEDPVLGRHVVLYYGSFLAILGSASPEEIEEEVVRTLAHELRHHLESRAGVEWLDEQDWRELQQLRARKRSPRRKERTHDP</sequence>
<name>A0ABZ1BVL2_9FIRM</name>
<dbReference type="Proteomes" id="UP001332192">
    <property type="component" value="Chromosome"/>
</dbReference>
<dbReference type="InterPro" id="IPR038555">
    <property type="entry name" value="Zincin_1_sf"/>
</dbReference>
<reference evidence="1 2" key="1">
    <citation type="journal article" date="2024" name="Front. Microbiol.">
        <title>Novel thermophilic genera Geochorda gen. nov. and Carboxydochorda gen. nov. from the deep terrestrial subsurface reveal the ecophysiological diversity in the class Limnochordia.</title>
        <authorList>
            <person name="Karnachuk O.V."/>
            <person name="Lukina A.P."/>
            <person name="Avakyan M.R."/>
            <person name="Kadnikov V.V."/>
            <person name="Begmatov S."/>
            <person name="Beletsky A.V."/>
            <person name="Vlasova K.G."/>
            <person name="Novikov A.A."/>
            <person name="Shcherbakova V.A."/>
            <person name="Mardanov A.V."/>
            <person name="Ravin N.V."/>
        </authorList>
    </citation>
    <scope>NUCLEOTIDE SEQUENCE [LARGE SCALE GENOMIC DNA]</scope>
    <source>
        <strain evidence="1 2">L945</strain>
    </source>
</reference>
<keyword evidence="2" id="KW-1185">Reference proteome</keyword>
<dbReference type="InterPro" id="IPR010428">
    <property type="entry name" value="Zincin_1"/>
</dbReference>
<dbReference type="CDD" id="cd12953">
    <property type="entry name" value="MMP_TTHA0227"/>
    <property type="match status" value="1"/>
</dbReference>
<dbReference type="SUPFAM" id="SSF55486">
    <property type="entry name" value="Metalloproteases ('zincins'), catalytic domain"/>
    <property type="match status" value="1"/>
</dbReference>
<accession>A0ABZ1BVL2</accession>
<dbReference type="EMBL" id="CP141615">
    <property type="protein sequence ID" value="WRP16724.1"/>
    <property type="molecule type" value="Genomic_DNA"/>
</dbReference>
<proteinExistence type="predicted"/>
<gene>
    <name evidence="1" type="ORF">U7230_11605</name>
</gene>